<keyword evidence="1" id="KW-0732">Signal</keyword>
<gene>
    <name evidence="3" type="ORF">ACFFN0_09985</name>
</gene>
<reference evidence="3 4" key="1">
    <citation type="submission" date="2024-09" db="EMBL/GenBank/DDBJ databases">
        <authorList>
            <person name="Sun Q."/>
            <person name="Mori K."/>
        </authorList>
    </citation>
    <scope>NUCLEOTIDE SEQUENCE [LARGE SCALE GENOMIC DNA]</scope>
    <source>
        <strain evidence="3 4">JCM 12763</strain>
    </source>
</reference>
<evidence type="ECO:0000256" key="1">
    <source>
        <dbReference type="SAM" id="SignalP"/>
    </source>
</evidence>
<feature type="chain" id="PRO_5047459375" description="PLD phosphodiesterase domain-containing protein" evidence="1">
    <location>
        <begin position="23"/>
        <end position="591"/>
    </location>
</feature>
<organism evidence="3 4">
    <name type="scientific">Ornithinimicrobium kibberense</name>
    <dbReference type="NCBI Taxonomy" id="282060"/>
    <lineage>
        <taxon>Bacteria</taxon>
        <taxon>Bacillati</taxon>
        <taxon>Actinomycetota</taxon>
        <taxon>Actinomycetes</taxon>
        <taxon>Micrococcales</taxon>
        <taxon>Ornithinimicrobiaceae</taxon>
        <taxon>Ornithinimicrobium</taxon>
    </lineage>
</organism>
<dbReference type="SUPFAM" id="SSF56024">
    <property type="entry name" value="Phospholipase D/nuclease"/>
    <property type="match status" value="1"/>
</dbReference>
<evidence type="ECO:0000313" key="3">
    <source>
        <dbReference type="EMBL" id="MFB9732373.1"/>
    </source>
</evidence>
<dbReference type="RefSeq" id="WP_141338576.1">
    <property type="nucleotide sequence ID" value="NZ_JBHMAX010000017.1"/>
</dbReference>
<dbReference type="EMBL" id="JBHMAX010000017">
    <property type="protein sequence ID" value="MFB9732373.1"/>
    <property type="molecule type" value="Genomic_DNA"/>
</dbReference>
<sequence length="591" mass="64876">MAVGTTYTLNLRMLFLPPLAMAAHDREVELLDGTDEADHAQVDTLALLESVRRYADRTTVYCHASGIGSPGTYPRLLTFAEDCVVQVFTPTPGHIFHPKVWALRFRRDAELVHRLVVCSRNLTDDSSWDTLLVLDEGERGTGIPGAPAADFVRALPGMAAGPIAENRPEQAHDLASSLSDVWFQLPKPFTSGELRPLGLRPAPPTWPMPARADRAVVISPFLDVPTSARIAARTTPVLVSREETYALVGARAVQHTSVKVLSPHAEGEIDGDLGSERVRPSEVRTGLHAKVLVWDEGHTGHVFTGSANATHAAFNGNVEFGVLLRGPRRTCGVEALLPDGEASRDRITFAHVLQDHEITDPDPGEDLALEAEREAELHHEALLQAGPRLLCEQEDEGRYAVSLRFTRPFPAGPGPTRVRLVSRPRTDAAPPDRARWEGVQLMQLTPYLEIVTHVPVPGQDDLEVASVLKAELVDAPEDRAAQVLRSYLGSEESIVRYLRFLLDEAEIGSVWDDLELEDPAGEGRRGPSGTFEDLAILEPLLRAAADGSETLDRVEALLRDLGAGPERPNVVPEEFLDLWQAVWRASQERRR</sequence>
<evidence type="ECO:0000259" key="2">
    <source>
        <dbReference type="PROSITE" id="PS50035"/>
    </source>
</evidence>
<dbReference type="Gene3D" id="3.30.870.10">
    <property type="entry name" value="Endonuclease Chain A"/>
    <property type="match status" value="1"/>
</dbReference>
<accession>A0ABV5V3U7</accession>
<dbReference type="PROSITE" id="PS50035">
    <property type="entry name" value="PLD"/>
    <property type="match status" value="1"/>
</dbReference>
<feature type="domain" description="PLD phosphodiesterase" evidence="2">
    <location>
        <begin position="283"/>
        <end position="313"/>
    </location>
</feature>
<keyword evidence="4" id="KW-1185">Reference proteome</keyword>
<protein>
    <recommendedName>
        <fullName evidence="2">PLD phosphodiesterase domain-containing protein</fullName>
    </recommendedName>
</protein>
<comment type="caution">
    <text evidence="3">The sequence shown here is derived from an EMBL/GenBank/DDBJ whole genome shotgun (WGS) entry which is preliminary data.</text>
</comment>
<dbReference type="CDD" id="cd09176">
    <property type="entry name" value="PLDc_unchar6"/>
    <property type="match status" value="1"/>
</dbReference>
<dbReference type="InterPro" id="IPR001736">
    <property type="entry name" value="PLipase_D/transphosphatidylase"/>
</dbReference>
<dbReference type="Proteomes" id="UP001589613">
    <property type="component" value="Unassembled WGS sequence"/>
</dbReference>
<feature type="signal peptide" evidence="1">
    <location>
        <begin position="1"/>
        <end position="22"/>
    </location>
</feature>
<name>A0ABV5V3U7_9MICO</name>
<proteinExistence type="predicted"/>
<evidence type="ECO:0000313" key="4">
    <source>
        <dbReference type="Proteomes" id="UP001589613"/>
    </source>
</evidence>
<dbReference type="InterPro" id="IPR059166">
    <property type="entry name" value="PLD-like_cat"/>
</dbReference>